<dbReference type="Gene3D" id="1.50.10.100">
    <property type="entry name" value="Chondroitin AC/alginate lyase"/>
    <property type="match status" value="1"/>
</dbReference>
<sequence length="415" mass="46408">MLKVEKFTCVLALFMLLNAKGFSTVSIQLDSMVLAKVKQKLHDGTASERTQIAYKALIASANKLLSIKNPTVMDKTIVPPSGNKHDYLSISRYWWPNPEVSNGLPWIRKDGETNPDTQTDAVDRKRLGTMTGGVKSLSLAYYFSGDERYAEKAASMLKTWFLDDTTRMHPHLEYAQSVPGYSKRRSSGILDGKSIAAVVPDAVAILSKSAHWTQNDTQKINQWLTDYVTWLTESNLGKTENNQNNNHASWYKYQVATLALYLGNKPLAKDMVNLAQQSLEQQLDAEGKQTHEIARTRSFFYSCYNLDALTSIAMVGDKVGLDMWNYKTKDGKSLMLAFKYLAPVINGEAWPYTDIHGTDVSDLMDALARMSVYAPSKEISSLLKKSIAILIEKEQATGKKNEDLQSLSLTSSLFL</sequence>
<keyword evidence="2 5" id="KW-0456">Lyase</keyword>
<proteinExistence type="predicted"/>
<gene>
    <name evidence="5" type="ORF">ACFQ0I_03300</name>
</gene>
<feature type="chain" id="PRO_5045889902" evidence="3">
    <location>
        <begin position="20"/>
        <end position="415"/>
    </location>
</feature>
<organism evidence="5 6">
    <name type="scientific">Mariniflexile aquimaris</name>
    <dbReference type="NCBI Taxonomy" id="881009"/>
    <lineage>
        <taxon>Bacteria</taxon>
        <taxon>Pseudomonadati</taxon>
        <taxon>Bacteroidota</taxon>
        <taxon>Flavobacteriia</taxon>
        <taxon>Flavobacteriales</taxon>
        <taxon>Flavobacteriaceae</taxon>
        <taxon>Mariniflexile</taxon>
    </lineage>
</organism>
<evidence type="ECO:0000256" key="1">
    <source>
        <dbReference type="ARBA" id="ARBA00022729"/>
    </source>
</evidence>
<dbReference type="EMBL" id="JBHTIB010000002">
    <property type="protein sequence ID" value="MFD0834778.1"/>
    <property type="molecule type" value="Genomic_DNA"/>
</dbReference>
<accession>A0ABW3BQ20</accession>
<dbReference type="Pfam" id="PF05426">
    <property type="entry name" value="Alginate_lyase"/>
    <property type="match status" value="1"/>
</dbReference>
<keyword evidence="1 3" id="KW-0732">Signal</keyword>
<protein>
    <submittedName>
        <fullName evidence="5">Alginate lyase family protein</fullName>
    </submittedName>
</protein>
<dbReference type="SUPFAM" id="SSF48230">
    <property type="entry name" value="Chondroitin AC/alginate lyase"/>
    <property type="match status" value="1"/>
</dbReference>
<keyword evidence="6" id="KW-1185">Reference proteome</keyword>
<feature type="signal peptide" evidence="3">
    <location>
        <begin position="1"/>
        <end position="19"/>
    </location>
</feature>
<dbReference type="InterPro" id="IPR008929">
    <property type="entry name" value="Chondroitin_lyas"/>
</dbReference>
<evidence type="ECO:0000259" key="4">
    <source>
        <dbReference type="Pfam" id="PF05426"/>
    </source>
</evidence>
<name>A0ABW3BQ20_9FLAO</name>
<evidence type="ECO:0000256" key="3">
    <source>
        <dbReference type="SAM" id="SignalP"/>
    </source>
</evidence>
<evidence type="ECO:0000313" key="5">
    <source>
        <dbReference type="EMBL" id="MFD0834778.1"/>
    </source>
</evidence>
<feature type="domain" description="Alginate lyase" evidence="4">
    <location>
        <begin position="71"/>
        <end position="348"/>
    </location>
</feature>
<evidence type="ECO:0000313" key="6">
    <source>
        <dbReference type="Proteomes" id="UP001597011"/>
    </source>
</evidence>
<comment type="caution">
    <text evidence="5">The sequence shown here is derived from an EMBL/GenBank/DDBJ whole genome shotgun (WGS) entry which is preliminary data.</text>
</comment>
<evidence type="ECO:0000256" key="2">
    <source>
        <dbReference type="ARBA" id="ARBA00023239"/>
    </source>
</evidence>
<dbReference type="Proteomes" id="UP001597011">
    <property type="component" value="Unassembled WGS sequence"/>
</dbReference>
<dbReference type="GO" id="GO:0016829">
    <property type="term" value="F:lyase activity"/>
    <property type="evidence" value="ECO:0007669"/>
    <property type="project" value="UniProtKB-KW"/>
</dbReference>
<reference evidence="6" key="1">
    <citation type="journal article" date="2019" name="Int. J. Syst. Evol. Microbiol.">
        <title>The Global Catalogue of Microorganisms (GCM) 10K type strain sequencing project: providing services to taxonomists for standard genome sequencing and annotation.</title>
        <authorList>
            <consortium name="The Broad Institute Genomics Platform"/>
            <consortium name="The Broad Institute Genome Sequencing Center for Infectious Disease"/>
            <person name="Wu L."/>
            <person name="Ma J."/>
        </authorList>
    </citation>
    <scope>NUCLEOTIDE SEQUENCE [LARGE SCALE GENOMIC DNA]</scope>
    <source>
        <strain evidence="6">CCUG 60529</strain>
    </source>
</reference>
<dbReference type="RefSeq" id="WP_379939307.1">
    <property type="nucleotide sequence ID" value="NZ_JBHTIB010000002.1"/>
</dbReference>
<dbReference type="InterPro" id="IPR008397">
    <property type="entry name" value="Alginate_lyase_dom"/>
</dbReference>